<accession>A0ABD0AI72</accession>
<evidence type="ECO:0000313" key="3">
    <source>
        <dbReference type="Proteomes" id="UP001054884"/>
    </source>
</evidence>
<gene>
    <name evidence="2" type="primary">cps1D</name>
    <name evidence="2" type="ORF">ME791_19890</name>
</gene>
<organism evidence="2 3">
    <name type="scientific">Lactobacillus delbrueckii</name>
    <dbReference type="NCBI Taxonomy" id="1584"/>
    <lineage>
        <taxon>Bacteria</taxon>
        <taxon>Bacillati</taxon>
        <taxon>Bacillota</taxon>
        <taxon>Bacilli</taxon>
        <taxon>Lactobacillales</taxon>
        <taxon>Lactobacillaceae</taxon>
        <taxon>Lactobacillus</taxon>
    </lineage>
</organism>
<name>A0ABD0AI72_9LACO</name>
<reference evidence="2 3" key="1">
    <citation type="journal article" date="2022" name="J. Dairy Sci.">
        <title>Genetic diversity of Lactobacillus delbrueckii isolated from raw milk in Hokkaido, Japan.</title>
        <authorList>
            <person name="Tsuchihashi H."/>
            <person name="Ichikawa A."/>
            <person name="Takeda M."/>
            <person name="Koizumi A."/>
            <person name="Mizoguchi C."/>
            <person name="Ishida T."/>
            <person name="Kimura K."/>
        </authorList>
    </citation>
    <scope>NUCLEOTIDE SEQUENCE [LARGE SCALE GENOMIC DNA]</scope>
    <source>
        <strain evidence="2 3">ME-791</strain>
    </source>
</reference>
<sequence>MNKIYVSTFGKKIINLKNCIPIEVGAEKRTNFLYPYRDNTGDNISLENKYYGELTGLYWVWKNQNIDDDDMVGFCHFNKALDISETKAYKLLFGSNKYDFLVADHTYITPHRQKDELLAITTILSQDYPEYYQIWKNLYKDDGSGNECNTAQLFITKGKYFNEYCNFLFDVLKKMRKIIGDKDGTPYDTRYCAFMGERLLSVFIRTNRLRYKECHIRYAKKIVNIGRKVSRTLHISKKSKIKKSKIYRVLQEKFGAKSSYERQ</sequence>
<feature type="domain" description="DUF4422" evidence="1">
    <location>
        <begin position="4"/>
        <end position="207"/>
    </location>
</feature>
<dbReference type="Proteomes" id="UP001054884">
    <property type="component" value="Unassembled WGS sequence"/>
</dbReference>
<dbReference type="InterPro" id="IPR025536">
    <property type="entry name" value="DUF4422"/>
</dbReference>
<dbReference type="GO" id="GO:0016740">
    <property type="term" value="F:transferase activity"/>
    <property type="evidence" value="ECO:0007669"/>
    <property type="project" value="UniProtKB-KW"/>
</dbReference>
<dbReference type="RefSeq" id="WP_236160467.1">
    <property type="nucleotide sequence ID" value="NZ_BNHQ01000089.1"/>
</dbReference>
<proteinExistence type="predicted"/>
<evidence type="ECO:0000313" key="2">
    <source>
        <dbReference type="EMBL" id="GHN34837.1"/>
    </source>
</evidence>
<protein>
    <submittedName>
        <fullName evidence="2">Glycosyl transferase</fullName>
    </submittedName>
</protein>
<comment type="caution">
    <text evidence="2">The sequence shown here is derived from an EMBL/GenBank/DDBJ whole genome shotgun (WGS) entry which is preliminary data.</text>
</comment>
<dbReference type="Pfam" id="PF14393">
    <property type="entry name" value="DUF4422"/>
    <property type="match status" value="1"/>
</dbReference>
<keyword evidence="2" id="KW-0808">Transferase</keyword>
<evidence type="ECO:0000259" key="1">
    <source>
        <dbReference type="Pfam" id="PF14393"/>
    </source>
</evidence>
<dbReference type="AlphaFoldDB" id="A0ABD0AI72"/>
<dbReference type="EMBL" id="BNHY01000100">
    <property type="protein sequence ID" value="GHN34837.1"/>
    <property type="molecule type" value="Genomic_DNA"/>
</dbReference>